<keyword evidence="3" id="KW-0560">Oxidoreductase</keyword>
<feature type="domain" description="Selenoprotein methionine sulfoxide reductase A helical" evidence="6">
    <location>
        <begin position="124"/>
        <end position="166"/>
    </location>
</feature>
<dbReference type="InterPro" id="IPR049006">
    <property type="entry name" value="MsrA_helical"/>
</dbReference>
<dbReference type="InterPro" id="IPR036509">
    <property type="entry name" value="Met_Sox_Rdtase_MsrA_sf"/>
</dbReference>
<dbReference type="PANTHER" id="PTHR43774:SF1">
    <property type="entry name" value="PEPTIDE METHIONINE SULFOXIDE REDUCTASE MSRA 2"/>
    <property type="match status" value="1"/>
</dbReference>
<dbReference type="FunFam" id="3.30.1060.10:FF:000004">
    <property type="entry name" value="Peptide methionine sulfoxide reductase A5"/>
    <property type="match status" value="1"/>
</dbReference>
<dbReference type="EC" id="1.8.4.11" evidence="2"/>
<dbReference type="OrthoDB" id="77405at2759"/>
<dbReference type="GO" id="GO:0008113">
    <property type="term" value="F:peptide-methionine (S)-S-oxide reductase activity"/>
    <property type="evidence" value="ECO:0007669"/>
    <property type="project" value="UniProtKB-EC"/>
</dbReference>
<organism evidence="7">
    <name type="scientific">Medioppia subpectinata</name>
    <dbReference type="NCBI Taxonomy" id="1979941"/>
    <lineage>
        <taxon>Eukaryota</taxon>
        <taxon>Metazoa</taxon>
        <taxon>Ecdysozoa</taxon>
        <taxon>Arthropoda</taxon>
        <taxon>Chelicerata</taxon>
        <taxon>Arachnida</taxon>
        <taxon>Acari</taxon>
        <taxon>Acariformes</taxon>
        <taxon>Sarcoptiformes</taxon>
        <taxon>Oribatida</taxon>
        <taxon>Brachypylina</taxon>
        <taxon>Oppioidea</taxon>
        <taxon>Oppiidae</taxon>
        <taxon>Medioppia</taxon>
    </lineage>
</organism>
<dbReference type="PANTHER" id="PTHR43774">
    <property type="entry name" value="PEPTIDE METHIONINE SULFOXIDE REDUCTASE"/>
    <property type="match status" value="1"/>
</dbReference>
<evidence type="ECO:0000259" key="5">
    <source>
        <dbReference type="Pfam" id="PF01625"/>
    </source>
</evidence>
<dbReference type="InterPro" id="IPR002569">
    <property type="entry name" value="Met_Sox_Rdtase_MsrA_dom"/>
</dbReference>
<evidence type="ECO:0000256" key="3">
    <source>
        <dbReference type="ARBA" id="ARBA00023002"/>
    </source>
</evidence>
<evidence type="ECO:0000256" key="1">
    <source>
        <dbReference type="ARBA" id="ARBA00005591"/>
    </source>
</evidence>
<evidence type="ECO:0000256" key="4">
    <source>
        <dbReference type="ARBA" id="ARBA00030643"/>
    </source>
</evidence>
<gene>
    <name evidence="7" type="ORF">OSB1V03_LOCUS17988</name>
</gene>
<keyword evidence="8" id="KW-1185">Reference proteome</keyword>
<dbReference type="Proteomes" id="UP000759131">
    <property type="component" value="Unassembled WGS sequence"/>
</dbReference>
<accession>A0A7R9QCU9</accession>
<dbReference type="Gene3D" id="3.30.1060.10">
    <property type="entry name" value="Peptide methionine sulphoxide reductase MsrA"/>
    <property type="match status" value="1"/>
</dbReference>
<evidence type="ECO:0000259" key="6">
    <source>
        <dbReference type="Pfam" id="PF20939"/>
    </source>
</evidence>
<evidence type="ECO:0000256" key="2">
    <source>
        <dbReference type="ARBA" id="ARBA00012502"/>
    </source>
</evidence>
<dbReference type="SUPFAM" id="SSF55068">
    <property type="entry name" value="Peptide methionine sulfoxide reductase"/>
    <property type="match status" value="1"/>
</dbReference>
<protein>
    <recommendedName>
        <fullName evidence="2">peptide-methionine (S)-S-oxide reductase</fullName>
        <ecNumber evidence="2">1.8.4.11</ecNumber>
    </recommendedName>
    <alternativeName>
        <fullName evidence="4">Peptide-methionine (S)-S-oxide reductase</fullName>
    </alternativeName>
</protein>
<dbReference type="Pfam" id="PF20939">
    <property type="entry name" value="MsrA_helical"/>
    <property type="match status" value="1"/>
</dbReference>
<sequence length="181" mass="20855">TVIRTRVGYTGGTTLNPTYHKLGDHTETIDIQYDPNVTTFEKILDIFWANHSPTVCHKRQYMSAIFYHNSEQKQLAEESMKEAQKKLTQPIQTRILPLDVFYEAEDYHQKYMLRKHSNLIKSLGLSDKQLIGGHIAARINGYLGHFGTFATFDKEVNNWGISCDQKNYILEQMKSSDSGFC</sequence>
<dbReference type="Pfam" id="PF01625">
    <property type="entry name" value="PMSR"/>
    <property type="match status" value="1"/>
</dbReference>
<name>A0A7R9QCU9_9ACAR</name>
<dbReference type="EMBL" id="OC877359">
    <property type="protein sequence ID" value="CAD7639963.1"/>
    <property type="molecule type" value="Genomic_DNA"/>
</dbReference>
<reference evidence="7" key="1">
    <citation type="submission" date="2020-11" db="EMBL/GenBank/DDBJ databases">
        <authorList>
            <person name="Tran Van P."/>
        </authorList>
    </citation>
    <scope>NUCLEOTIDE SEQUENCE</scope>
</reference>
<dbReference type="AlphaFoldDB" id="A0A7R9QCU9"/>
<comment type="similarity">
    <text evidence="1">Belongs to the MsrA Met sulfoxide reductase family.</text>
</comment>
<dbReference type="EMBL" id="CAJPIZ010022784">
    <property type="protein sequence ID" value="CAG2118036.1"/>
    <property type="molecule type" value="Genomic_DNA"/>
</dbReference>
<feature type="non-terminal residue" evidence="7">
    <location>
        <position position="1"/>
    </location>
</feature>
<feature type="domain" description="Peptide methionine sulphoxide reductase MsrA" evidence="5">
    <location>
        <begin position="2"/>
        <end position="118"/>
    </location>
</feature>
<evidence type="ECO:0000313" key="8">
    <source>
        <dbReference type="Proteomes" id="UP000759131"/>
    </source>
</evidence>
<proteinExistence type="inferred from homology"/>
<evidence type="ECO:0000313" key="7">
    <source>
        <dbReference type="EMBL" id="CAD7639963.1"/>
    </source>
</evidence>